<sequence length="53" mass="6058">MFTINIAIGLNVFNYKVVCTIGYRDGKGVNEYPKFIDEILGKLKNLRSNILHN</sequence>
<keyword evidence="2" id="KW-1185">Reference proteome</keyword>
<evidence type="ECO:0000313" key="1">
    <source>
        <dbReference type="EMBL" id="BCZ45781.1"/>
    </source>
</evidence>
<dbReference type="RefSeq" id="WP_224037337.1">
    <property type="nucleotide sequence ID" value="NZ_AP024849.1"/>
</dbReference>
<gene>
    <name evidence="1" type="ORF">psyc5s11_18480</name>
</gene>
<dbReference type="EMBL" id="AP024849">
    <property type="protein sequence ID" value="BCZ45781.1"/>
    <property type="molecule type" value="Genomic_DNA"/>
</dbReference>
<reference evidence="2" key="1">
    <citation type="submission" date="2021-07" db="EMBL/GenBank/DDBJ databases">
        <title>Complete genome sequencing of a Clostridium isolate.</title>
        <authorList>
            <person name="Ueki A."/>
            <person name="Tonouchi A."/>
        </authorList>
    </citation>
    <scope>NUCLEOTIDE SEQUENCE [LARGE SCALE GENOMIC DNA]</scope>
    <source>
        <strain evidence="2">C5S11</strain>
    </source>
</reference>
<accession>A0ABN6IYF9</accession>
<organism evidence="1 2">
    <name type="scientific">Clostridium gelidum</name>
    <dbReference type="NCBI Taxonomy" id="704125"/>
    <lineage>
        <taxon>Bacteria</taxon>
        <taxon>Bacillati</taxon>
        <taxon>Bacillota</taxon>
        <taxon>Clostridia</taxon>
        <taxon>Eubacteriales</taxon>
        <taxon>Clostridiaceae</taxon>
        <taxon>Clostridium</taxon>
    </lineage>
</organism>
<dbReference type="Proteomes" id="UP000824633">
    <property type="component" value="Chromosome"/>
</dbReference>
<name>A0ABN6IYF9_9CLOT</name>
<protein>
    <submittedName>
        <fullName evidence="1">Uncharacterized protein</fullName>
    </submittedName>
</protein>
<evidence type="ECO:0000313" key="2">
    <source>
        <dbReference type="Proteomes" id="UP000824633"/>
    </source>
</evidence>
<proteinExistence type="predicted"/>